<evidence type="ECO:0000259" key="2">
    <source>
        <dbReference type="Pfam" id="PF05970"/>
    </source>
</evidence>
<dbReference type="InterPro" id="IPR010285">
    <property type="entry name" value="DNA_helicase_pif1-like_DEAD"/>
</dbReference>
<dbReference type="Gene3D" id="3.40.50.300">
    <property type="entry name" value="P-loop containing nucleotide triphosphate hydrolases"/>
    <property type="match status" value="1"/>
</dbReference>
<comment type="similarity">
    <text evidence="1">Belongs to the helicase family.</text>
</comment>
<dbReference type="EMBL" id="CAJOBO010001660">
    <property type="protein sequence ID" value="CAF4399205.1"/>
    <property type="molecule type" value="Genomic_DNA"/>
</dbReference>
<sequence>MRDQRRYNLPRAYEVAAVFFGDNGEVPKYRHVAVHSRGQNRLAFHRQNQKILRVELYKGLMDHLASEAAIQGSKLRRIIILPSSFQGSSRAMQQNYQDAMGIVQKCGKPGLFITFTCNPRWKEIEEQLFPGQTSSDRPDLIARVFRLKLKQFIDDIGHDCANIKLELPVKDGATFAKTLEWDEIKAHLDARYASVPEAVWRLFEFRLHDKSHSIIRLAIHLPNMQPVYFAEGNELEALNRATEKDTTLIAWFKLNRDNLVARRYLYHDIPNHFVFDRENKWKRRQQGGKVISRIIPDFDIPIPSMFCPLQSKNINKEEELRFGQEMYETLNEAQRSAVDKILGAYHRRSATTAPCFFIDVPGGTGKTYLYNTLCYLFKGQGVSGLTVAWTGIAANLLAEGRTVHSRFKLPVPLLQTSTSSIRSNTKKADTIRKADVVIWDEALMVRSYALKAVDILLRDIMNINVPFGNDAMIVSSEYQQLKIAWNNIAVGFYGTSNVSAIYTSPTFNATNVVIHTF</sequence>
<dbReference type="GO" id="GO:0016787">
    <property type="term" value="F:hydrolase activity"/>
    <property type="evidence" value="ECO:0007669"/>
    <property type="project" value="UniProtKB-KW"/>
</dbReference>
<keyword evidence="1" id="KW-0227">DNA damage</keyword>
<keyword evidence="1" id="KW-0378">Hydrolase</keyword>
<name>A0A820PAT2_9BILA</name>
<evidence type="ECO:0000259" key="3">
    <source>
        <dbReference type="Pfam" id="PF14214"/>
    </source>
</evidence>
<gene>
    <name evidence="4" type="ORF">HFQ381_LOCUS19961</name>
</gene>
<dbReference type="InterPro" id="IPR027417">
    <property type="entry name" value="P-loop_NTPase"/>
</dbReference>
<reference evidence="4" key="1">
    <citation type="submission" date="2021-02" db="EMBL/GenBank/DDBJ databases">
        <authorList>
            <person name="Nowell W R."/>
        </authorList>
    </citation>
    <scope>NUCLEOTIDE SEQUENCE</scope>
</reference>
<comment type="caution">
    <text evidence="4">The sequence shown here is derived from an EMBL/GenBank/DDBJ whole genome shotgun (WGS) entry which is preliminary data.</text>
</comment>
<dbReference type="AlphaFoldDB" id="A0A820PAT2"/>
<dbReference type="GO" id="GO:0000723">
    <property type="term" value="P:telomere maintenance"/>
    <property type="evidence" value="ECO:0007669"/>
    <property type="project" value="InterPro"/>
</dbReference>
<feature type="domain" description="DNA helicase Pif1-like DEAD-box helicase" evidence="2">
    <location>
        <begin position="330"/>
        <end position="481"/>
    </location>
</feature>
<keyword evidence="1" id="KW-0347">Helicase</keyword>
<comment type="cofactor">
    <cofactor evidence="1">
        <name>Mg(2+)</name>
        <dbReference type="ChEBI" id="CHEBI:18420"/>
    </cofactor>
</comment>
<dbReference type="Pfam" id="PF05970">
    <property type="entry name" value="PIF1"/>
    <property type="match status" value="1"/>
</dbReference>
<dbReference type="EC" id="5.6.2.3" evidence="1"/>
<dbReference type="Proteomes" id="UP000663851">
    <property type="component" value="Unassembled WGS sequence"/>
</dbReference>
<dbReference type="GO" id="GO:0043139">
    <property type="term" value="F:5'-3' DNA helicase activity"/>
    <property type="evidence" value="ECO:0007669"/>
    <property type="project" value="UniProtKB-EC"/>
</dbReference>
<comment type="catalytic activity">
    <reaction evidence="1">
        <text>ATP + H2O = ADP + phosphate + H(+)</text>
        <dbReference type="Rhea" id="RHEA:13065"/>
        <dbReference type="ChEBI" id="CHEBI:15377"/>
        <dbReference type="ChEBI" id="CHEBI:15378"/>
        <dbReference type="ChEBI" id="CHEBI:30616"/>
        <dbReference type="ChEBI" id="CHEBI:43474"/>
        <dbReference type="ChEBI" id="CHEBI:456216"/>
        <dbReference type="EC" id="5.6.2.3"/>
    </reaction>
</comment>
<evidence type="ECO:0000313" key="5">
    <source>
        <dbReference type="Proteomes" id="UP000663851"/>
    </source>
</evidence>
<evidence type="ECO:0000313" key="4">
    <source>
        <dbReference type="EMBL" id="CAF4399205.1"/>
    </source>
</evidence>
<dbReference type="PANTHER" id="PTHR10492:SF57">
    <property type="entry name" value="ATP-DEPENDENT DNA HELICASE"/>
    <property type="match status" value="1"/>
</dbReference>
<dbReference type="GO" id="GO:0006281">
    <property type="term" value="P:DNA repair"/>
    <property type="evidence" value="ECO:0007669"/>
    <property type="project" value="UniProtKB-KW"/>
</dbReference>
<evidence type="ECO:0000256" key="1">
    <source>
        <dbReference type="RuleBase" id="RU363044"/>
    </source>
</evidence>
<keyword evidence="1" id="KW-0234">DNA repair</keyword>
<accession>A0A820PAT2</accession>
<dbReference type="SUPFAM" id="SSF52540">
    <property type="entry name" value="P-loop containing nucleoside triphosphate hydrolases"/>
    <property type="match status" value="1"/>
</dbReference>
<keyword evidence="1" id="KW-0547">Nucleotide-binding</keyword>
<dbReference type="GO" id="GO:0005524">
    <property type="term" value="F:ATP binding"/>
    <property type="evidence" value="ECO:0007669"/>
    <property type="project" value="UniProtKB-KW"/>
</dbReference>
<protein>
    <recommendedName>
        <fullName evidence="1">ATP-dependent DNA helicase</fullName>
        <ecNumber evidence="1">5.6.2.3</ecNumber>
    </recommendedName>
</protein>
<dbReference type="PANTHER" id="PTHR10492">
    <property type="match status" value="1"/>
</dbReference>
<keyword evidence="1" id="KW-0067">ATP-binding</keyword>
<dbReference type="GO" id="GO:0006310">
    <property type="term" value="P:DNA recombination"/>
    <property type="evidence" value="ECO:0007669"/>
    <property type="project" value="UniProtKB-KW"/>
</dbReference>
<dbReference type="Pfam" id="PF14214">
    <property type="entry name" value="Helitron_like_N"/>
    <property type="match status" value="1"/>
</dbReference>
<feature type="domain" description="Helitron helicase-like" evidence="3">
    <location>
        <begin position="37"/>
        <end position="156"/>
    </location>
</feature>
<organism evidence="4 5">
    <name type="scientific">Rotaria socialis</name>
    <dbReference type="NCBI Taxonomy" id="392032"/>
    <lineage>
        <taxon>Eukaryota</taxon>
        <taxon>Metazoa</taxon>
        <taxon>Spiralia</taxon>
        <taxon>Gnathifera</taxon>
        <taxon>Rotifera</taxon>
        <taxon>Eurotatoria</taxon>
        <taxon>Bdelloidea</taxon>
        <taxon>Philodinida</taxon>
        <taxon>Philodinidae</taxon>
        <taxon>Rotaria</taxon>
    </lineage>
</organism>
<dbReference type="InterPro" id="IPR025476">
    <property type="entry name" value="Helitron_helicase-like"/>
</dbReference>
<keyword evidence="1" id="KW-0233">DNA recombination</keyword>
<proteinExistence type="inferred from homology"/>